<protein>
    <submittedName>
        <fullName evidence="2">Uncharacterized protein</fullName>
    </submittedName>
</protein>
<dbReference type="Proteomes" id="UP001295444">
    <property type="component" value="Chromosome 04"/>
</dbReference>
<accession>A0AAD1S182</accession>
<keyword evidence="3" id="KW-1185">Reference proteome</keyword>
<evidence type="ECO:0000313" key="2">
    <source>
        <dbReference type="EMBL" id="CAH2285445.1"/>
    </source>
</evidence>
<feature type="non-terminal residue" evidence="2">
    <location>
        <position position="51"/>
    </location>
</feature>
<sequence length="51" mass="5568">TPATGDQSRRRSGLSKSGAMSFPIGEYVDVRRPSGHAMWCSDRTEIQLQGS</sequence>
<organism evidence="2 3">
    <name type="scientific">Pelobates cultripes</name>
    <name type="common">Western spadefoot toad</name>
    <dbReference type="NCBI Taxonomy" id="61616"/>
    <lineage>
        <taxon>Eukaryota</taxon>
        <taxon>Metazoa</taxon>
        <taxon>Chordata</taxon>
        <taxon>Craniata</taxon>
        <taxon>Vertebrata</taxon>
        <taxon>Euteleostomi</taxon>
        <taxon>Amphibia</taxon>
        <taxon>Batrachia</taxon>
        <taxon>Anura</taxon>
        <taxon>Pelobatoidea</taxon>
        <taxon>Pelobatidae</taxon>
        <taxon>Pelobates</taxon>
    </lineage>
</organism>
<reference evidence="2" key="1">
    <citation type="submission" date="2022-03" db="EMBL/GenBank/DDBJ databases">
        <authorList>
            <person name="Alioto T."/>
            <person name="Alioto T."/>
            <person name="Gomez Garrido J."/>
        </authorList>
    </citation>
    <scope>NUCLEOTIDE SEQUENCE</scope>
</reference>
<dbReference type="AlphaFoldDB" id="A0AAD1S182"/>
<proteinExistence type="predicted"/>
<name>A0AAD1S182_PELCU</name>
<feature type="non-terminal residue" evidence="2">
    <location>
        <position position="1"/>
    </location>
</feature>
<gene>
    <name evidence="2" type="ORF">PECUL_23A058220</name>
</gene>
<dbReference type="EMBL" id="OW240915">
    <property type="protein sequence ID" value="CAH2285445.1"/>
    <property type="molecule type" value="Genomic_DNA"/>
</dbReference>
<evidence type="ECO:0000256" key="1">
    <source>
        <dbReference type="SAM" id="MobiDB-lite"/>
    </source>
</evidence>
<feature type="region of interest" description="Disordered" evidence="1">
    <location>
        <begin position="1"/>
        <end position="20"/>
    </location>
</feature>
<evidence type="ECO:0000313" key="3">
    <source>
        <dbReference type="Proteomes" id="UP001295444"/>
    </source>
</evidence>